<evidence type="ECO:0000313" key="10">
    <source>
        <dbReference type="Proteomes" id="UP000424462"/>
    </source>
</evidence>
<keyword evidence="5 8" id="KW-1133">Transmembrane helix</keyword>
<dbReference type="GO" id="GO:0008324">
    <property type="term" value="F:monoatomic cation transmembrane transporter activity"/>
    <property type="evidence" value="ECO:0007669"/>
    <property type="project" value="InterPro"/>
</dbReference>
<evidence type="ECO:0000256" key="8">
    <source>
        <dbReference type="SAM" id="Phobius"/>
    </source>
</evidence>
<proteinExistence type="inferred from homology"/>
<dbReference type="InterPro" id="IPR002758">
    <property type="entry name" value="Cation_antiport_E"/>
</dbReference>
<dbReference type="AlphaFoldDB" id="A0A6B8WIF9"/>
<dbReference type="EMBL" id="CP046455">
    <property type="protein sequence ID" value="QGU06258.1"/>
    <property type="molecule type" value="Genomic_DNA"/>
</dbReference>
<reference evidence="9 10" key="1">
    <citation type="submission" date="2019-11" db="EMBL/GenBank/DDBJ databases">
        <title>Complete genome sequence of Corynebacterium kalinowskii 1959, a novel Corynebacterium species isolated from soil of a small paddock in Vilsendorf, Germany.</title>
        <authorList>
            <person name="Schaffert L."/>
            <person name="Ruwe M."/>
            <person name="Milse J."/>
            <person name="Hanuschka K."/>
            <person name="Ortseifen V."/>
            <person name="Droste J."/>
            <person name="Brandt D."/>
            <person name="Schlueter L."/>
            <person name="Kutter Y."/>
            <person name="Vinke S."/>
            <person name="Viehoefer P."/>
            <person name="Jacob L."/>
            <person name="Luebke N.-C."/>
            <person name="Schulte-Berndt E."/>
            <person name="Hain C."/>
            <person name="Linder M."/>
            <person name="Schmidt P."/>
            <person name="Wollenschlaeger L."/>
            <person name="Luttermann T."/>
            <person name="Thieme E."/>
            <person name="Hassa J."/>
            <person name="Haak M."/>
            <person name="Wittchen M."/>
            <person name="Mentz A."/>
            <person name="Persicke M."/>
            <person name="Busche T."/>
            <person name="Ruckert C."/>
        </authorList>
    </citation>
    <scope>NUCLEOTIDE SEQUENCE [LARGE SCALE GENOMIC DNA]</scope>
    <source>
        <strain evidence="9 10">2039</strain>
    </source>
</reference>
<evidence type="ECO:0000256" key="1">
    <source>
        <dbReference type="ARBA" id="ARBA00004651"/>
    </source>
</evidence>
<organism evidence="9 10">
    <name type="scientific">Corynebacterium occultum</name>
    <dbReference type="NCBI Taxonomy" id="2675219"/>
    <lineage>
        <taxon>Bacteria</taxon>
        <taxon>Bacillati</taxon>
        <taxon>Actinomycetota</taxon>
        <taxon>Actinomycetes</taxon>
        <taxon>Mycobacteriales</taxon>
        <taxon>Corynebacteriaceae</taxon>
        <taxon>Corynebacterium</taxon>
    </lineage>
</organism>
<feature type="compositionally biased region" description="Polar residues" evidence="7">
    <location>
        <begin position="117"/>
        <end position="128"/>
    </location>
</feature>
<name>A0A6B8WIF9_9CORY</name>
<protein>
    <submittedName>
        <fullName evidence="9">Putative monovalent cation/H+ antiporter subunit E</fullName>
    </submittedName>
</protein>
<sequence length="141" mass="15585">MHLLTYIPWLIKEIFVAGFTLLVAAFRQDAQIHPVVVHYPLRVSTDWQLFWFSTSITMTPGTLSMGFREPVAPGDPRILLVQAVQGADPADVCASLADMEERMAPSVKKIDHGVPGQGTSTRRNNYHSPYTAGYSEGKAEP</sequence>
<keyword evidence="10" id="KW-1185">Reference proteome</keyword>
<evidence type="ECO:0000256" key="6">
    <source>
        <dbReference type="ARBA" id="ARBA00023136"/>
    </source>
</evidence>
<comment type="subcellular location">
    <subcellularLocation>
        <location evidence="1">Cell membrane</location>
        <topology evidence="1">Multi-pass membrane protein</topology>
    </subcellularLocation>
</comment>
<accession>A0A6B8WIF9</accession>
<comment type="similarity">
    <text evidence="2">Belongs to the CPA3 antiporters (TC 2.A.63) subunit E family.</text>
</comment>
<dbReference type="Pfam" id="PF01899">
    <property type="entry name" value="MNHE"/>
    <property type="match status" value="1"/>
</dbReference>
<gene>
    <name evidence="9" type="ORF">COCCU_01485</name>
</gene>
<dbReference type="PANTHER" id="PTHR34584:SF1">
    <property type="entry name" value="NA(+)_H(+) ANTIPORTER SUBUNIT E1"/>
    <property type="match status" value="1"/>
</dbReference>
<evidence type="ECO:0000256" key="5">
    <source>
        <dbReference type="ARBA" id="ARBA00022989"/>
    </source>
</evidence>
<keyword evidence="4 8" id="KW-0812">Transmembrane</keyword>
<evidence type="ECO:0000256" key="4">
    <source>
        <dbReference type="ARBA" id="ARBA00022692"/>
    </source>
</evidence>
<dbReference type="Proteomes" id="UP000424462">
    <property type="component" value="Chromosome"/>
</dbReference>
<dbReference type="RefSeq" id="WP_156229842.1">
    <property type="nucleotide sequence ID" value="NZ_CP046455.1"/>
</dbReference>
<dbReference type="GO" id="GO:0005886">
    <property type="term" value="C:plasma membrane"/>
    <property type="evidence" value="ECO:0007669"/>
    <property type="project" value="UniProtKB-SubCell"/>
</dbReference>
<evidence type="ECO:0000256" key="3">
    <source>
        <dbReference type="ARBA" id="ARBA00022475"/>
    </source>
</evidence>
<keyword evidence="6 8" id="KW-0472">Membrane</keyword>
<evidence type="ECO:0000256" key="2">
    <source>
        <dbReference type="ARBA" id="ARBA00006228"/>
    </source>
</evidence>
<feature type="region of interest" description="Disordered" evidence="7">
    <location>
        <begin position="107"/>
        <end position="141"/>
    </location>
</feature>
<keyword evidence="3" id="KW-1003">Cell membrane</keyword>
<dbReference type="KEGG" id="cok:COCCU_01485"/>
<feature type="transmembrane region" description="Helical" evidence="8">
    <location>
        <begin position="6"/>
        <end position="26"/>
    </location>
</feature>
<dbReference type="NCBIfam" id="NF009297">
    <property type="entry name" value="PRK12654.1"/>
    <property type="match status" value="1"/>
</dbReference>
<evidence type="ECO:0000256" key="7">
    <source>
        <dbReference type="SAM" id="MobiDB-lite"/>
    </source>
</evidence>
<dbReference type="PANTHER" id="PTHR34584">
    <property type="entry name" value="NA(+)/H(+) ANTIPORTER SUBUNIT E1"/>
    <property type="match status" value="1"/>
</dbReference>
<evidence type="ECO:0000313" key="9">
    <source>
        <dbReference type="EMBL" id="QGU06258.1"/>
    </source>
</evidence>